<dbReference type="InterPro" id="IPR002937">
    <property type="entry name" value="Amino_oxidase"/>
</dbReference>
<dbReference type="InterPro" id="IPR052206">
    <property type="entry name" value="Retinol_saturase"/>
</dbReference>
<dbReference type="PRINTS" id="PR00411">
    <property type="entry name" value="PNDRDTASEI"/>
</dbReference>
<dbReference type="AlphaFoldDB" id="A0A0F6W3B2"/>
<dbReference type="STRING" id="927083.DB32_003351"/>
<keyword evidence="3" id="KW-0274">FAD</keyword>
<accession>A0A0F6W3B2</accession>
<dbReference type="PANTHER" id="PTHR46091:SF3">
    <property type="entry name" value="AMINE OXIDASE DOMAIN-CONTAINING PROTEIN"/>
    <property type="match status" value="1"/>
</dbReference>
<dbReference type="Gene3D" id="3.50.50.60">
    <property type="entry name" value="FAD/NAD(P)-binding domain"/>
    <property type="match status" value="2"/>
</dbReference>
<keyword evidence="2" id="KW-0732">Signal</keyword>
<dbReference type="KEGG" id="samy:DB32_003351"/>
<dbReference type="SUPFAM" id="SSF51905">
    <property type="entry name" value="FAD/NAD(P)-binding domain"/>
    <property type="match status" value="1"/>
</dbReference>
<evidence type="ECO:0000256" key="4">
    <source>
        <dbReference type="ARBA" id="ARBA00022857"/>
    </source>
</evidence>
<evidence type="ECO:0000313" key="8">
    <source>
        <dbReference type="Proteomes" id="UP000034883"/>
    </source>
</evidence>
<dbReference type="Proteomes" id="UP000034883">
    <property type="component" value="Chromosome"/>
</dbReference>
<dbReference type="PANTHER" id="PTHR46091">
    <property type="entry name" value="BLR7054 PROTEIN"/>
    <property type="match status" value="1"/>
</dbReference>
<name>A0A0F6W3B2_9BACT</name>
<dbReference type="EMBL" id="CP011125">
    <property type="protein sequence ID" value="AKF06202.1"/>
    <property type="molecule type" value="Genomic_DNA"/>
</dbReference>
<sequence>MDADVVVIGSGAGGLAAAVALAQAGRRVLVLEQHYLPGGWCHSFPLGGFRWSPGVHYIGELAPGKMARRIYEGLGLGGDLAFHELDPEGYDEVRVGPRERFAIPAGREALVDRLSARFPQEREGIARYVETTSKIGAGLATLLDLDGPLDALTLPLRAPTLARWAMRSAKSLIDAHVEDPMLRAILAAQSGDHGLPPSLAPAPLHAAVFGHYADGGYYPEGGAASLPRAFIKALSRAGGSIRVRTAVDRILVEHGRAIGVRLADGHEIRAPLVISNADPHVTFGRLLAPEHVPARLRRKLARTGYSTSAISLFLAVDVDPRRFGLSSANVWWFEDDDVDGIYRRGLEPWGCELGDVPFLFLSATTLKDPSKRYRDPQTRREQHTLEGFTLIGYDAFSTWASTQHDARPESYEARKRELTARMLAAVERVAPGLTQHATFVELGTPLTNEFYVAASFGNMYGTAKTRDQIGPFAWPITTPIGGLLCCGASTLSHGVMGATISGLVAARTALGCTFDDLLPTGGPSIRIGPASIDEVARAAS</sequence>
<keyword evidence="8" id="KW-1185">Reference proteome</keyword>
<reference evidence="7 8" key="1">
    <citation type="submission" date="2015-03" db="EMBL/GenBank/DDBJ databases">
        <title>Genome assembly of Sandaracinus amylolyticus DSM 53668.</title>
        <authorList>
            <person name="Sharma G."/>
            <person name="Subramanian S."/>
        </authorList>
    </citation>
    <scope>NUCLEOTIDE SEQUENCE [LARGE SCALE GENOMIC DNA]</scope>
    <source>
        <strain evidence="7 8">DSM 53668</strain>
    </source>
</reference>
<organism evidence="7 8">
    <name type="scientific">Sandaracinus amylolyticus</name>
    <dbReference type="NCBI Taxonomy" id="927083"/>
    <lineage>
        <taxon>Bacteria</taxon>
        <taxon>Pseudomonadati</taxon>
        <taxon>Myxococcota</taxon>
        <taxon>Polyangia</taxon>
        <taxon>Polyangiales</taxon>
        <taxon>Sandaracinaceae</taxon>
        <taxon>Sandaracinus</taxon>
    </lineage>
</organism>
<protein>
    <submittedName>
        <fullName evidence="7">Phytoene desaturase</fullName>
    </submittedName>
</protein>
<evidence type="ECO:0000313" key="7">
    <source>
        <dbReference type="EMBL" id="AKF06202.1"/>
    </source>
</evidence>
<evidence type="ECO:0000256" key="3">
    <source>
        <dbReference type="ARBA" id="ARBA00022827"/>
    </source>
</evidence>
<dbReference type="Pfam" id="PF01593">
    <property type="entry name" value="Amino_oxidase"/>
    <property type="match status" value="1"/>
</dbReference>
<dbReference type="GO" id="GO:0016491">
    <property type="term" value="F:oxidoreductase activity"/>
    <property type="evidence" value="ECO:0007669"/>
    <property type="project" value="InterPro"/>
</dbReference>
<evidence type="ECO:0000256" key="5">
    <source>
        <dbReference type="ARBA" id="ARBA00023027"/>
    </source>
</evidence>
<keyword evidence="4" id="KW-0521">NADP</keyword>
<gene>
    <name evidence="7" type="ORF">DB32_003351</name>
</gene>
<evidence type="ECO:0000256" key="2">
    <source>
        <dbReference type="ARBA" id="ARBA00022729"/>
    </source>
</evidence>
<keyword evidence="5" id="KW-0520">NAD</keyword>
<proteinExistence type="predicted"/>
<dbReference type="InterPro" id="IPR036188">
    <property type="entry name" value="FAD/NAD-bd_sf"/>
</dbReference>
<keyword evidence="1" id="KW-0285">Flavoprotein</keyword>
<evidence type="ECO:0000256" key="1">
    <source>
        <dbReference type="ARBA" id="ARBA00022630"/>
    </source>
</evidence>
<feature type="domain" description="Amine oxidase" evidence="6">
    <location>
        <begin position="13"/>
        <end position="508"/>
    </location>
</feature>
<evidence type="ECO:0000259" key="6">
    <source>
        <dbReference type="Pfam" id="PF01593"/>
    </source>
</evidence>